<dbReference type="PANTHER" id="PTHR47437:SF3">
    <property type="entry name" value="C-JUN-AMINO-TERMINAL KINASE-INTERACTING PROTEIN 1"/>
    <property type="match status" value="1"/>
</dbReference>
<dbReference type="InterPro" id="IPR006020">
    <property type="entry name" value="PTB/PI_dom"/>
</dbReference>
<accession>A0A5A9PS33</accession>
<dbReference type="GO" id="GO:0046328">
    <property type="term" value="P:regulation of JNK cascade"/>
    <property type="evidence" value="ECO:0007669"/>
    <property type="project" value="InterPro"/>
</dbReference>
<dbReference type="InterPro" id="IPR035638">
    <property type="entry name" value="JIP1_SH3"/>
</dbReference>
<dbReference type="GO" id="GO:0016301">
    <property type="term" value="F:kinase activity"/>
    <property type="evidence" value="ECO:0007669"/>
    <property type="project" value="UniProtKB-KW"/>
</dbReference>
<dbReference type="SUPFAM" id="SSF50044">
    <property type="entry name" value="SH3-domain"/>
    <property type="match status" value="1"/>
</dbReference>
<gene>
    <name evidence="9" type="ORF">E1301_Tti014124</name>
</gene>
<evidence type="ECO:0000259" key="8">
    <source>
        <dbReference type="PROSITE" id="PS50002"/>
    </source>
</evidence>
<evidence type="ECO:0000313" key="10">
    <source>
        <dbReference type="Proteomes" id="UP000324632"/>
    </source>
</evidence>
<feature type="compositionally biased region" description="Polar residues" evidence="6">
    <location>
        <begin position="149"/>
        <end position="158"/>
    </location>
</feature>
<evidence type="ECO:0000256" key="4">
    <source>
        <dbReference type="ARBA" id="ARBA00022490"/>
    </source>
</evidence>
<feature type="region of interest" description="Disordered" evidence="6">
    <location>
        <begin position="147"/>
        <end position="219"/>
    </location>
</feature>
<dbReference type="InterPro" id="IPR047178">
    <property type="entry name" value="JIP1_scaffold"/>
</dbReference>
<name>A0A5A9PS33_9TELE</name>
<dbReference type="PANTHER" id="PTHR47437">
    <property type="entry name" value="JNK-INTERACTING PROTEIN 1-LIKE PROTEIN"/>
    <property type="match status" value="1"/>
</dbReference>
<dbReference type="SUPFAM" id="SSF50729">
    <property type="entry name" value="PH domain-like"/>
    <property type="match status" value="1"/>
</dbReference>
<dbReference type="Gene3D" id="2.30.30.40">
    <property type="entry name" value="SH3 Domains"/>
    <property type="match status" value="1"/>
</dbReference>
<evidence type="ECO:0000259" key="7">
    <source>
        <dbReference type="PROSITE" id="PS01179"/>
    </source>
</evidence>
<feature type="region of interest" description="Disordered" evidence="6">
    <location>
        <begin position="402"/>
        <end position="439"/>
    </location>
</feature>
<dbReference type="GO" id="GO:0007254">
    <property type="term" value="P:JNK cascade"/>
    <property type="evidence" value="ECO:0007669"/>
    <property type="project" value="TreeGrafter"/>
</dbReference>
<evidence type="ECO:0000256" key="6">
    <source>
        <dbReference type="SAM" id="MobiDB-lite"/>
    </source>
</evidence>
<dbReference type="PROSITE" id="PS01179">
    <property type="entry name" value="PID"/>
    <property type="match status" value="1"/>
</dbReference>
<dbReference type="GO" id="GO:0005078">
    <property type="term" value="F:MAP-kinase scaffold activity"/>
    <property type="evidence" value="ECO:0007669"/>
    <property type="project" value="TreeGrafter"/>
</dbReference>
<organism evidence="9 10">
    <name type="scientific">Triplophysa tibetana</name>
    <dbReference type="NCBI Taxonomy" id="1572043"/>
    <lineage>
        <taxon>Eukaryota</taxon>
        <taxon>Metazoa</taxon>
        <taxon>Chordata</taxon>
        <taxon>Craniata</taxon>
        <taxon>Vertebrata</taxon>
        <taxon>Euteleostomi</taxon>
        <taxon>Actinopterygii</taxon>
        <taxon>Neopterygii</taxon>
        <taxon>Teleostei</taxon>
        <taxon>Ostariophysi</taxon>
        <taxon>Cypriniformes</taxon>
        <taxon>Nemacheilidae</taxon>
        <taxon>Triplophysa</taxon>
    </lineage>
</organism>
<keyword evidence="9" id="KW-0418">Kinase</keyword>
<dbReference type="InterPro" id="IPR001452">
    <property type="entry name" value="SH3_domain"/>
</dbReference>
<evidence type="ECO:0000256" key="5">
    <source>
        <dbReference type="PROSITE-ProRule" id="PRU00192"/>
    </source>
</evidence>
<proteinExistence type="inferred from homology"/>
<dbReference type="InterPro" id="IPR036028">
    <property type="entry name" value="SH3-like_dom_sf"/>
</dbReference>
<feature type="compositionally biased region" description="Basic and acidic residues" evidence="6">
    <location>
        <begin position="79"/>
        <end position="91"/>
    </location>
</feature>
<dbReference type="EMBL" id="SOYY01000003">
    <property type="protein sequence ID" value="KAA0723841.1"/>
    <property type="molecule type" value="Genomic_DNA"/>
</dbReference>
<dbReference type="CDD" id="cd01212">
    <property type="entry name" value="PTB_JIP"/>
    <property type="match status" value="1"/>
</dbReference>
<dbReference type="Pfam" id="PF00640">
    <property type="entry name" value="PID"/>
    <property type="match status" value="1"/>
</dbReference>
<feature type="domain" description="SH3" evidence="8">
    <location>
        <begin position="474"/>
        <end position="535"/>
    </location>
</feature>
<evidence type="ECO:0000313" key="9">
    <source>
        <dbReference type="EMBL" id="KAA0723841.1"/>
    </source>
</evidence>
<dbReference type="InterPro" id="IPR011993">
    <property type="entry name" value="PH-like_dom_sf"/>
</dbReference>
<dbReference type="SMART" id="SM00462">
    <property type="entry name" value="PTB"/>
    <property type="match status" value="1"/>
</dbReference>
<dbReference type="CDD" id="cd11943">
    <property type="entry name" value="SH3_JIP1"/>
    <property type="match status" value="1"/>
</dbReference>
<dbReference type="Gene3D" id="2.30.29.30">
    <property type="entry name" value="Pleckstrin-homology domain (PH domain)/Phosphotyrosine-binding domain (PTB)"/>
    <property type="match status" value="2"/>
</dbReference>
<dbReference type="SMART" id="SM00326">
    <property type="entry name" value="SH3"/>
    <property type="match status" value="1"/>
</dbReference>
<dbReference type="Proteomes" id="UP000324632">
    <property type="component" value="Chromosome 3"/>
</dbReference>
<evidence type="ECO:0000256" key="2">
    <source>
        <dbReference type="ARBA" id="ARBA00009866"/>
    </source>
</evidence>
<feature type="compositionally biased region" description="Basic and acidic residues" evidence="6">
    <location>
        <begin position="418"/>
        <end position="428"/>
    </location>
</feature>
<keyword evidence="3 5" id="KW-0728">SH3 domain</keyword>
<comment type="subcellular location">
    <subcellularLocation>
        <location evidence="1">Cytoplasm</location>
    </subcellularLocation>
</comment>
<keyword evidence="4" id="KW-0963">Cytoplasm</keyword>
<reference evidence="9 10" key="1">
    <citation type="journal article" date="2019" name="Mol. Ecol. Resour.">
        <title>Chromosome-level genome assembly of Triplophysa tibetana, a fish adapted to the harsh high-altitude environment of the Tibetan Plateau.</title>
        <authorList>
            <person name="Yang X."/>
            <person name="Liu H."/>
            <person name="Ma Z."/>
            <person name="Zou Y."/>
            <person name="Zou M."/>
            <person name="Mao Y."/>
            <person name="Li X."/>
            <person name="Wang H."/>
            <person name="Chen T."/>
            <person name="Wang W."/>
            <person name="Yang R."/>
        </authorList>
    </citation>
    <scope>NUCLEOTIDE SEQUENCE [LARGE SCALE GENOMIC DNA]</scope>
    <source>
        <strain evidence="9">TTIB1903HZAU</strain>
        <tissue evidence="9">Muscle</tissue>
    </source>
</reference>
<dbReference type="Pfam" id="PF14604">
    <property type="entry name" value="SH3_9"/>
    <property type="match status" value="1"/>
</dbReference>
<dbReference type="FunFam" id="2.30.30.40:FF:000032">
    <property type="entry name" value="Putative C-Jun-amino-terminal kinase-interacting protein 2"/>
    <property type="match status" value="1"/>
</dbReference>
<comment type="similarity">
    <text evidence="2">Belongs to the JIP scaffold family.</text>
</comment>
<feature type="region of interest" description="Disordered" evidence="6">
    <location>
        <begin position="51"/>
        <end position="110"/>
    </location>
</feature>
<dbReference type="GO" id="GO:0005737">
    <property type="term" value="C:cytoplasm"/>
    <property type="evidence" value="ECO:0007669"/>
    <property type="project" value="UniProtKB-SubCell"/>
</dbReference>
<feature type="region of interest" description="Disordered" evidence="6">
    <location>
        <begin position="121"/>
        <end position="140"/>
    </location>
</feature>
<feature type="domain" description="PID" evidence="7">
    <location>
        <begin position="586"/>
        <end position="646"/>
    </location>
</feature>
<evidence type="ECO:0000256" key="1">
    <source>
        <dbReference type="ARBA" id="ARBA00004496"/>
    </source>
</evidence>
<feature type="compositionally biased region" description="Basic and acidic residues" evidence="6">
    <location>
        <begin position="165"/>
        <end position="178"/>
    </location>
</feature>
<keyword evidence="10" id="KW-1185">Reference proteome</keyword>
<comment type="caution">
    <text evidence="9">The sequence shown here is derived from an EMBL/GenBank/DDBJ whole genome shotgun (WGS) entry which is preliminary data.</text>
</comment>
<feature type="compositionally biased region" description="Acidic residues" evidence="6">
    <location>
        <begin position="406"/>
        <end position="417"/>
    </location>
</feature>
<keyword evidence="9" id="KW-0808">Transferase</keyword>
<dbReference type="GO" id="GO:0008432">
    <property type="term" value="F:JUN kinase binding"/>
    <property type="evidence" value="ECO:0007669"/>
    <property type="project" value="TreeGrafter"/>
</dbReference>
<protein>
    <submittedName>
        <fullName evidence="9">C-Jun-amino-terminal kinase-interacting protein 1</fullName>
    </submittedName>
</protein>
<dbReference type="AlphaFoldDB" id="A0A5A9PS33"/>
<evidence type="ECO:0000256" key="3">
    <source>
        <dbReference type="ARBA" id="ARBA00022443"/>
    </source>
</evidence>
<sequence length="657" mass="73811">MDSNSDGKEEWSEEQWEKWLTHDIGLDEFEDADLSEITEIRDEFVLRSSCKSSEIKDHVTQAASSGEDKMEGGAAGRDWTSHHTEPSDRRQRVTHSHHSKAPAADSAPPVAMETYRPKRPTTLNLFPKIPRTQDTLNNNSLGKKFSWQEKISQTSSPLKSGDLTPSREHTCLSDDEKIQQASGTARAQMKDCGTSTDQPPGNGPSKAPHTQPCRAVTRRETSTCERIRYHTDVRLEPTEEIYLTPVTLQRCTEAPEPERPSVLPLAPLSSDSEAPPPYKSPFHEQILSSFKDHEDELQPPPYASCVETLADLGGYEVTGAGDLCYRDCGAGEAPHESLSGPLMHSGILSNSDTSGLSYDSVKYTLVVDEHDQLELVSLRDCYHGYSDDSDAATVYDNCVSSPYERDYEEDDDDDDDREINRDGVRDEASTCPSESSTPDGPLSRKFVNVFMNGCSRSSSAESFGLFSCMIDGEERVQTHRAVYRFVPRHKDELELDVNDPLLVLVEDEDFWYEGFNMRTGGRGIFPAYYGTEVFKEPEVALKTAGSEWTDEFRLKFLGSVQVLHHKGNDVLCAAMQKGSQYSHFFHLKNISFCGYHPKNRKYFGFITKHPADERFACHVFVSANSTKPLAQSVRKAFHSYYKEFVEVSCPTEDIYLE</sequence>
<dbReference type="PROSITE" id="PS50002">
    <property type="entry name" value="SH3"/>
    <property type="match status" value="1"/>
</dbReference>